<keyword evidence="1" id="KW-0472">Membrane</keyword>
<accession>A0A9P6KWL7</accession>
<gene>
    <name evidence="2" type="ORF">PMIN01_01146</name>
</gene>
<keyword evidence="1" id="KW-1133">Transmembrane helix</keyword>
<dbReference type="EMBL" id="WJXW01000001">
    <property type="protein sequence ID" value="KAF9741607.1"/>
    <property type="molecule type" value="Genomic_DNA"/>
</dbReference>
<comment type="caution">
    <text evidence="2">The sequence shown here is derived from an EMBL/GenBank/DDBJ whole genome shotgun (WGS) entry which is preliminary data.</text>
</comment>
<dbReference type="AlphaFoldDB" id="A0A9P6KWL7"/>
<evidence type="ECO:0000256" key="1">
    <source>
        <dbReference type="SAM" id="Phobius"/>
    </source>
</evidence>
<feature type="transmembrane region" description="Helical" evidence="1">
    <location>
        <begin position="86"/>
        <end position="109"/>
    </location>
</feature>
<keyword evidence="1" id="KW-0812">Transmembrane</keyword>
<evidence type="ECO:0000313" key="3">
    <source>
        <dbReference type="Proteomes" id="UP000756921"/>
    </source>
</evidence>
<reference evidence="2" key="1">
    <citation type="journal article" date="2020" name="Mol. Plant Microbe Interact.">
        <title>Genome Sequence of the Biocontrol Agent Coniothyrium minitans strain Conio (IMI 134523).</title>
        <authorList>
            <person name="Patel D."/>
            <person name="Shittu T.A."/>
            <person name="Baroncelli R."/>
            <person name="Muthumeenakshi S."/>
            <person name="Osborne T.H."/>
            <person name="Janganan T.K."/>
            <person name="Sreenivasaprasad S."/>
        </authorList>
    </citation>
    <scope>NUCLEOTIDE SEQUENCE</scope>
    <source>
        <strain evidence="2">Conio</strain>
    </source>
</reference>
<evidence type="ECO:0000313" key="2">
    <source>
        <dbReference type="EMBL" id="KAF9741607.1"/>
    </source>
</evidence>
<dbReference type="OrthoDB" id="10299888at2759"/>
<sequence>MSANPRQPYTHQLHRTMSFLGRTPLLQVGVVPDLWRPRRLPVLFSNSLPRTGSSAPASHMSILPVVTLGSFQPASHYIRIHPRATFVVTLASSLFRNHALFLLFIHFYLERAPYRAGSEGDIVLRTLF</sequence>
<organism evidence="2 3">
    <name type="scientific">Paraphaeosphaeria minitans</name>
    <dbReference type="NCBI Taxonomy" id="565426"/>
    <lineage>
        <taxon>Eukaryota</taxon>
        <taxon>Fungi</taxon>
        <taxon>Dikarya</taxon>
        <taxon>Ascomycota</taxon>
        <taxon>Pezizomycotina</taxon>
        <taxon>Dothideomycetes</taxon>
        <taxon>Pleosporomycetidae</taxon>
        <taxon>Pleosporales</taxon>
        <taxon>Massarineae</taxon>
        <taxon>Didymosphaeriaceae</taxon>
        <taxon>Paraphaeosphaeria</taxon>
    </lineage>
</organism>
<name>A0A9P6KWL7_9PLEO</name>
<dbReference type="Proteomes" id="UP000756921">
    <property type="component" value="Unassembled WGS sequence"/>
</dbReference>
<keyword evidence="3" id="KW-1185">Reference proteome</keyword>
<proteinExistence type="predicted"/>
<protein>
    <submittedName>
        <fullName evidence="2">Uncharacterized protein</fullName>
    </submittedName>
</protein>